<dbReference type="InterPro" id="IPR010708">
    <property type="entry name" value="5'(3')-deoxyribonucleotidase"/>
</dbReference>
<accession>A0A9W6GFV7</accession>
<evidence type="ECO:0000313" key="4">
    <source>
        <dbReference type="Proteomes" id="UP001144297"/>
    </source>
</evidence>
<organism evidence="3 4">
    <name type="scientific">Thermodesulfovibrio yellowstonii</name>
    <dbReference type="NCBI Taxonomy" id="28262"/>
    <lineage>
        <taxon>Bacteria</taxon>
        <taxon>Pseudomonadati</taxon>
        <taxon>Nitrospirota</taxon>
        <taxon>Thermodesulfovibrionia</taxon>
        <taxon>Thermodesulfovibrionales</taxon>
        <taxon>Thermodesulfovibrionaceae</taxon>
        <taxon>Thermodesulfovibrio</taxon>
    </lineage>
</organism>
<dbReference type="EMBL" id="BSDX01000001">
    <property type="protein sequence ID" value="GLI53091.1"/>
    <property type="molecule type" value="Genomic_DNA"/>
</dbReference>
<dbReference type="GO" id="GO:0008253">
    <property type="term" value="F:5'-nucleotidase activity"/>
    <property type="evidence" value="ECO:0007669"/>
    <property type="project" value="InterPro"/>
</dbReference>
<keyword evidence="4" id="KW-1185">Reference proteome</keyword>
<dbReference type="PANTHER" id="PTHR35134">
    <property type="entry name" value="NUCLEOTIDASE YQFW-RELATED"/>
    <property type="match status" value="1"/>
</dbReference>
<dbReference type="PANTHER" id="PTHR35134:SF2">
    <property type="entry name" value="NUCLEOTIDASE YQFW-RELATED"/>
    <property type="match status" value="1"/>
</dbReference>
<dbReference type="GO" id="GO:0009264">
    <property type="term" value="P:deoxyribonucleotide catabolic process"/>
    <property type="evidence" value="ECO:0007669"/>
    <property type="project" value="InterPro"/>
</dbReference>
<protein>
    <submittedName>
        <fullName evidence="3">Uncharacterized protein</fullName>
    </submittedName>
</protein>
<dbReference type="InterPro" id="IPR052419">
    <property type="entry name" value="5_3-deoxyribonucleotidase-like"/>
</dbReference>
<dbReference type="AlphaFoldDB" id="A0A9W6GFV7"/>
<comment type="similarity">
    <text evidence="1">Belongs to the 5'(3')-deoxyribonucleotidase family.</text>
</comment>
<dbReference type="Proteomes" id="UP001144297">
    <property type="component" value="Unassembled WGS sequence"/>
</dbReference>
<evidence type="ECO:0000256" key="2">
    <source>
        <dbReference type="PIRSR" id="PIRSR610708-1"/>
    </source>
</evidence>
<proteinExistence type="inferred from homology"/>
<evidence type="ECO:0000256" key="1">
    <source>
        <dbReference type="ARBA" id="ARBA00009589"/>
    </source>
</evidence>
<gene>
    <name evidence="3" type="ORF">TISLANDTSLP1_07840</name>
</gene>
<dbReference type="InterPro" id="IPR036412">
    <property type="entry name" value="HAD-like_sf"/>
</dbReference>
<evidence type="ECO:0000313" key="3">
    <source>
        <dbReference type="EMBL" id="GLI53091.1"/>
    </source>
</evidence>
<comment type="caution">
    <text evidence="3">The sequence shown here is derived from an EMBL/GenBank/DDBJ whole genome shotgun (WGS) entry which is preliminary data.</text>
</comment>
<dbReference type="Gene3D" id="3.40.50.1000">
    <property type="entry name" value="HAD superfamily/HAD-like"/>
    <property type="match status" value="1"/>
</dbReference>
<dbReference type="InterPro" id="IPR023214">
    <property type="entry name" value="HAD_sf"/>
</dbReference>
<sequence>MKTIVWDVDDVLNDLMQRWLEWFVKKVKKDISYSQLTENPPHKILGISLNEYLQSLDEFRLSKHYQSMKPVNTVLEWFESHGYKFRHIALTATPVSTAPTTAQWVFKNFGTWIRTFHFVPSKRQDVNVPEYDRDKSDFFRWLGKIDLFIDDNPENVRKAEQKGIKTILWKRPWNNADKSWKEALDELTYL</sequence>
<name>A0A9W6GFV7_9BACT</name>
<dbReference type="SUPFAM" id="SSF56784">
    <property type="entry name" value="HAD-like"/>
    <property type="match status" value="1"/>
</dbReference>
<dbReference type="Pfam" id="PF06941">
    <property type="entry name" value="NT5C"/>
    <property type="match status" value="1"/>
</dbReference>
<feature type="active site" description="Proton donor" evidence="2">
    <location>
        <position position="9"/>
    </location>
</feature>
<feature type="active site" description="Nucleophile" evidence="2">
    <location>
        <position position="7"/>
    </location>
</feature>
<reference evidence="3" key="1">
    <citation type="submission" date="2022-12" db="EMBL/GenBank/DDBJ databases">
        <title>Reference genome sequencing for broad-spectrum identification of bacterial and archaeal isolates by mass spectrometry.</title>
        <authorList>
            <person name="Sekiguchi Y."/>
            <person name="Tourlousse D.M."/>
        </authorList>
    </citation>
    <scope>NUCLEOTIDE SEQUENCE</scope>
    <source>
        <strain evidence="3">TSL-P1</strain>
    </source>
</reference>